<feature type="domain" description="Methionyl-tRNA synthetase anticodon-binding" evidence="10">
    <location>
        <begin position="425"/>
        <end position="566"/>
    </location>
</feature>
<dbReference type="Gene3D" id="3.40.50.620">
    <property type="entry name" value="HUPs"/>
    <property type="match status" value="1"/>
</dbReference>
<dbReference type="AlphaFoldDB" id="A0A2K5AQC0"/>
<dbReference type="GO" id="GO:0005829">
    <property type="term" value="C:cytosol"/>
    <property type="evidence" value="ECO:0007669"/>
    <property type="project" value="TreeGrafter"/>
</dbReference>
<evidence type="ECO:0000256" key="4">
    <source>
        <dbReference type="ARBA" id="ARBA00022840"/>
    </source>
</evidence>
<evidence type="ECO:0000256" key="6">
    <source>
        <dbReference type="ARBA" id="ARBA00023146"/>
    </source>
</evidence>
<dbReference type="InterPro" id="IPR033911">
    <property type="entry name" value="MetRS_core"/>
</dbReference>
<keyword evidence="8" id="KW-0963">Cytoplasm</keyword>
<name>A0A2K5AQC0_9ARCH</name>
<dbReference type="RefSeq" id="WP_103287383.1">
    <property type="nucleotide sequence ID" value="NZ_LT981265.1"/>
</dbReference>
<dbReference type="PRINTS" id="PR01041">
    <property type="entry name" value="TRNASYNTHMET"/>
</dbReference>
<dbReference type="GO" id="GO:0046872">
    <property type="term" value="F:metal ion binding"/>
    <property type="evidence" value="ECO:0007669"/>
    <property type="project" value="UniProtKB-KW"/>
</dbReference>
<dbReference type="InterPro" id="IPR009080">
    <property type="entry name" value="tRNAsynth_Ia_anticodon-bd"/>
</dbReference>
<feature type="binding site" evidence="8">
    <location>
        <position position="153"/>
    </location>
    <ligand>
        <name>Zn(2+)</name>
        <dbReference type="ChEBI" id="CHEBI:29105"/>
    </ligand>
</feature>
<dbReference type="NCBIfam" id="NF001100">
    <property type="entry name" value="PRK00133.1"/>
    <property type="match status" value="1"/>
</dbReference>
<evidence type="ECO:0000256" key="5">
    <source>
        <dbReference type="ARBA" id="ARBA00022917"/>
    </source>
</evidence>
<feature type="binding site" evidence="8">
    <location>
        <position position="344"/>
    </location>
    <ligand>
        <name>ATP</name>
        <dbReference type="ChEBI" id="CHEBI:30616"/>
    </ligand>
</feature>
<dbReference type="SUPFAM" id="SSF52374">
    <property type="entry name" value="Nucleotidylyl transferase"/>
    <property type="match status" value="1"/>
</dbReference>
<evidence type="ECO:0000313" key="12">
    <source>
        <dbReference type="Proteomes" id="UP000236248"/>
    </source>
</evidence>
<reference evidence="12" key="1">
    <citation type="submission" date="2018-01" db="EMBL/GenBank/DDBJ databases">
        <authorList>
            <person name="Kerou L M."/>
        </authorList>
    </citation>
    <scope>NUCLEOTIDE SEQUENCE [LARGE SCALE GENOMIC DNA]</scope>
    <source>
        <strain evidence="12">SCU2</strain>
    </source>
</reference>
<dbReference type="InterPro" id="IPR014758">
    <property type="entry name" value="Met-tRNA_synth"/>
</dbReference>
<feature type="short sequence motif" description="'HIGH' region" evidence="8">
    <location>
        <begin position="21"/>
        <end position="31"/>
    </location>
</feature>
<dbReference type="InterPro" id="IPR041872">
    <property type="entry name" value="Anticodon_Met"/>
</dbReference>
<keyword evidence="5 8" id="KW-0648">Protein biosynthesis</keyword>
<evidence type="ECO:0000256" key="1">
    <source>
        <dbReference type="ARBA" id="ARBA00004496"/>
    </source>
</evidence>
<dbReference type="InterPro" id="IPR023458">
    <property type="entry name" value="Met-tRNA_ligase_1"/>
</dbReference>
<dbReference type="GO" id="GO:0006431">
    <property type="term" value="P:methionyl-tRNA aminoacylation"/>
    <property type="evidence" value="ECO:0007669"/>
    <property type="project" value="UniProtKB-UniRule"/>
</dbReference>
<evidence type="ECO:0000256" key="8">
    <source>
        <dbReference type="HAMAP-Rule" id="MF_00098"/>
    </source>
</evidence>
<gene>
    <name evidence="8 11" type="primary">metG</name>
    <name evidence="11" type="ORF">NCAV_0641</name>
</gene>
<accession>A0A2K5AQC0</accession>
<keyword evidence="3 8" id="KW-0547">Nucleotide-binding</keyword>
<dbReference type="EMBL" id="LT981265">
    <property type="protein sequence ID" value="SPC33825.1"/>
    <property type="molecule type" value="Genomic_DNA"/>
</dbReference>
<dbReference type="Proteomes" id="UP000236248">
    <property type="component" value="Chromosome NCAV"/>
</dbReference>
<dbReference type="CDD" id="cd07957">
    <property type="entry name" value="Anticodon_Ia_Met"/>
    <property type="match status" value="1"/>
</dbReference>
<proteinExistence type="inferred from homology"/>
<dbReference type="PANTHER" id="PTHR45765:SF1">
    <property type="entry name" value="METHIONINE--TRNA LIGASE, CYTOPLASMIC"/>
    <property type="match status" value="1"/>
</dbReference>
<feature type="binding site" evidence="8">
    <location>
        <position position="169"/>
    </location>
    <ligand>
        <name>Zn(2+)</name>
        <dbReference type="ChEBI" id="CHEBI:29105"/>
    </ligand>
</feature>
<evidence type="ECO:0000256" key="2">
    <source>
        <dbReference type="ARBA" id="ARBA00022598"/>
    </source>
</evidence>
<comment type="cofactor">
    <cofactor evidence="8">
        <name>Zn(2+)</name>
        <dbReference type="ChEBI" id="CHEBI:29105"/>
    </cofactor>
    <text evidence="8">Binds 1 zinc ion per subunit.</text>
</comment>
<dbReference type="GeneID" id="41594715"/>
<keyword evidence="6 8" id="KW-0030">Aminoacyl-tRNA synthetase</keyword>
<dbReference type="GO" id="GO:0004825">
    <property type="term" value="F:methionine-tRNA ligase activity"/>
    <property type="evidence" value="ECO:0007669"/>
    <property type="project" value="UniProtKB-UniRule"/>
</dbReference>
<comment type="similarity">
    <text evidence="8">Belongs to the class-I aminoacyl-tRNA synthetase family. MetG type 1 subfamily.</text>
</comment>
<keyword evidence="12" id="KW-1185">Reference proteome</keyword>
<dbReference type="GO" id="GO:0005524">
    <property type="term" value="F:ATP binding"/>
    <property type="evidence" value="ECO:0007669"/>
    <property type="project" value="UniProtKB-UniRule"/>
</dbReference>
<feature type="domain" description="Methionyl/Leucyl tRNA synthetase" evidence="9">
    <location>
        <begin position="15"/>
        <end position="405"/>
    </location>
</feature>
<organism evidence="11 12">
    <name type="scientific">Candidatus Nitrosocaldus cavascurensis</name>
    <dbReference type="NCBI Taxonomy" id="2058097"/>
    <lineage>
        <taxon>Archaea</taxon>
        <taxon>Nitrososphaerota</taxon>
        <taxon>Nitrososphaeria</taxon>
        <taxon>Candidatus Nitrosocaldales</taxon>
        <taxon>Candidatus Nitrosocaldaceae</taxon>
        <taxon>Candidatus Nitrosocaldus</taxon>
    </lineage>
</organism>
<dbReference type="NCBIfam" id="TIGR00398">
    <property type="entry name" value="metG"/>
    <property type="match status" value="1"/>
</dbReference>
<dbReference type="KEGG" id="ncv:NCAV_0641"/>
<feature type="binding site" evidence="8">
    <location>
        <position position="156"/>
    </location>
    <ligand>
        <name>Zn(2+)</name>
        <dbReference type="ChEBI" id="CHEBI:29105"/>
    </ligand>
</feature>
<keyword evidence="8" id="KW-0479">Metal-binding</keyword>
<feature type="short sequence motif" description="'KMSKS' region" evidence="8">
    <location>
        <begin position="341"/>
        <end position="345"/>
    </location>
</feature>
<dbReference type="HAMAP" id="MF_00098">
    <property type="entry name" value="Met_tRNA_synth_type1"/>
    <property type="match status" value="1"/>
</dbReference>
<evidence type="ECO:0000313" key="11">
    <source>
        <dbReference type="EMBL" id="SPC33825.1"/>
    </source>
</evidence>
<evidence type="ECO:0000259" key="9">
    <source>
        <dbReference type="Pfam" id="PF09334"/>
    </source>
</evidence>
<dbReference type="EC" id="6.1.1.10" evidence="8"/>
<keyword evidence="4 8" id="KW-0067">ATP-binding</keyword>
<sequence>MNNSSNNSNERKRVIVTSALPYANGEIHLGHVASTYLPADIMTRYLRLKGYEAYHVCASDDFGTPILIKAEQEGKSPEEYVKHWHDRDEQDFRAFGISFDIFHSTSSKENVEFVQRFFLSLYSKGYIYEREVVQYYCPYDKKFLPDRYVIGRCPYCNADNQYSDSCENCGRVPEQILEPKCAICKREPVKRASIHYFFRLSAFADRLKEWLNTNGNLQQDVKNYVLRWIEQGLQDWDITRDITWGVRIPIDGEGKVLYGWFDNHLCYISTALLLARMNGLVDDDNDNAREFWNSSIIYHFIGKDIVYHHYLFLPAMRLGDGNYKLPDYIPTRGHLMLQGQKISKSRNWYISLREFINAFNPDYLRFYLALITPYSQEDLNFDWDEFASRVNTELIDNIGNFINRALNLAKRYGVSTIPTQYDDGDRESINAIKHIAQDVGSLIERNEIDKGLRRIVAFASYFNQYFQNKEPWAKVKSQSKDDKASAHNCIYISVNAVASLAVLLEPYIPFSAERIWEQLKMQGSIHEQRWDDASRLMVREGHIVGDVKPLFKKISREEIEAQKSRLGKHIA</sequence>
<evidence type="ECO:0000256" key="7">
    <source>
        <dbReference type="ARBA" id="ARBA00047364"/>
    </source>
</evidence>
<dbReference type="Gene3D" id="1.10.730.10">
    <property type="entry name" value="Isoleucyl-tRNA Synthetase, Domain 1"/>
    <property type="match status" value="1"/>
</dbReference>
<dbReference type="InterPro" id="IPR029038">
    <property type="entry name" value="MetRS_Zn"/>
</dbReference>
<dbReference type="Pfam" id="PF09334">
    <property type="entry name" value="tRNA-synt_1g"/>
    <property type="match status" value="1"/>
</dbReference>
<dbReference type="Gene3D" id="2.20.28.20">
    <property type="entry name" value="Methionyl-tRNA synthetase, Zn-domain"/>
    <property type="match status" value="1"/>
</dbReference>
<dbReference type="InterPro" id="IPR001412">
    <property type="entry name" value="aa-tRNA-synth_I_CS"/>
</dbReference>
<evidence type="ECO:0000256" key="3">
    <source>
        <dbReference type="ARBA" id="ARBA00022741"/>
    </source>
</evidence>
<comment type="subcellular location">
    <subcellularLocation>
        <location evidence="1 8">Cytoplasm</location>
    </subcellularLocation>
</comment>
<dbReference type="CDD" id="cd00814">
    <property type="entry name" value="MetRS_core"/>
    <property type="match status" value="1"/>
</dbReference>
<comment type="function">
    <text evidence="8">Is required not only for elongation of protein synthesis but also for the initiation of all mRNA translation through initiator tRNA(fMet) aminoacylation.</text>
</comment>
<evidence type="ECO:0000259" key="10">
    <source>
        <dbReference type="Pfam" id="PF19303"/>
    </source>
</evidence>
<dbReference type="SUPFAM" id="SSF57770">
    <property type="entry name" value="Methionyl-tRNA synthetase (MetRS), Zn-domain"/>
    <property type="match status" value="1"/>
</dbReference>
<protein>
    <recommendedName>
        <fullName evidence="8">Methionine--tRNA ligase</fullName>
        <ecNumber evidence="8">6.1.1.10</ecNumber>
    </recommendedName>
    <alternativeName>
        <fullName evidence="8">Methionyl-tRNA synthetase</fullName>
        <shortName evidence="8">MetRS</shortName>
    </alternativeName>
</protein>
<dbReference type="SUPFAM" id="SSF47323">
    <property type="entry name" value="Anticodon-binding domain of a subclass of class I aminoacyl-tRNA synthetases"/>
    <property type="match status" value="1"/>
</dbReference>
<feature type="binding site" evidence="8">
    <location>
        <position position="166"/>
    </location>
    <ligand>
        <name>Zn(2+)</name>
        <dbReference type="ChEBI" id="CHEBI:29105"/>
    </ligand>
</feature>
<keyword evidence="2 8" id="KW-0436">Ligase</keyword>
<keyword evidence="8" id="KW-0862">Zinc</keyword>
<dbReference type="InterPro" id="IPR014729">
    <property type="entry name" value="Rossmann-like_a/b/a_fold"/>
</dbReference>
<dbReference type="InterPro" id="IPR015413">
    <property type="entry name" value="Methionyl/Leucyl_tRNA_Synth"/>
</dbReference>
<dbReference type="PROSITE" id="PS00178">
    <property type="entry name" value="AA_TRNA_LIGASE_I"/>
    <property type="match status" value="1"/>
</dbReference>
<comment type="catalytic activity">
    <reaction evidence="7 8">
        <text>tRNA(Met) + L-methionine + ATP = L-methionyl-tRNA(Met) + AMP + diphosphate</text>
        <dbReference type="Rhea" id="RHEA:13481"/>
        <dbReference type="Rhea" id="RHEA-COMP:9667"/>
        <dbReference type="Rhea" id="RHEA-COMP:9698"/>
        <dbReference type="ChEBI" id="CHEBI:30616"/>
        <dbReference type="ChEBI" id="CHEBI:33019"/>
        <dbReference type="ChEBI" id="CHEBI:57844"/>
        <dbReference type="ChEBI" id="CHEBI:78442"/>
        <dbReference type="ChEBI" id="CHEBI:78530"/>
        <dbReference type="ChEBI" id="CHEBI:456215"/>
        <dbReference type="EC" id="6.1.1.10"/>
    </reaction>
</comment>
<dbReference type="PANTHER" id="PTHR45765">
    <property type="entry name" value="METHIONINE--TRNA LIGASE"/>
    <property type="match status" value="1"/>
</dbReference>
<dbReference type="Pfam" id="PF19303">
    <property type="entry name" value="Anticodon_3"/>
    <property type="match status" value="1"/>
</dbReference>